<sequence length="539" mass="60731">MKPRRKPKQQKIHLIFDEKDRTEYLTGFRKRNLQRKVKKKQTLDAMLKEEKKKIKKNQKEAFHNAIISQRQVPEIQHLLEPVTYDLPDHTVTVSQINNMDSLNASTTIDMDQGVPAVTAVAKTQDEVEKLRKLIKDMKAKRIKTLKKSKVQFEAKKIQKKKDKQKAKRSLADIENATKKFPSKTFSDVKTTPEFSEKDILRHPTTLSDNSVQSSSFSRKLLSIQADLSSTPTHVTKGLSLITKQIYRTKNHLKSPTSKPISDITLVSSTTEKTTTETTTETSTTEETTTETTTEETTTETSTTEETTTETTSKKDKTTMSSASKHPSKTKTSFTSSENENLNATKSWQKYLSKSTIQPMHSTRITIPSGKTKSSILIIRTKHGKLSTKFPNKKSATTTISPRNSVKHRTQSIDPTITTPSDNNTSVNISIDIDIDIKLLSSLTTPSSNGSDEYSNSNSSPAETSKSREKRYEKKRIVAGVILIVLVSLSAACAILLVIMPSKYDVRCRRHHNIPDQVALIPSRNRCRPRFYDASLYMGH</sequence>
<keyword evidence="8" id="KW-1133">Transmembrane helix</keyword>
<dbReference type="InterPro" id="IPR019186">
    <property type="entry name" value="Nucleolar_protein_12"/>
</dbReference>
<evidence type="ECO:0000256" key="7">
    <source>
        <dbReference type="SAM" id="MobiDB-lite"/>
    </source>
</evidence>
<evidence type="ECO:0000313" key="9">
    <source>
        <dbReference type="EMBL" id="GIY90053.1"/>
    </source>
</evidence>
<proteinExistence type="inferred from homology"/>
<evidence type="ECO:0000256" key="4">
    <source>
        <dbReference type="ARBA" id="ARBA00023054"/>
    </source>
</evidence>
<evidence type="ECO:0000313" key="10">
    <source>
        <dbReference type="Proteomes" id="UP001054837"/>
    </source>
</evidence>
<feature type="region of interest" description="Disordered" evidence="7">
    <location>
        <begin position="250"/>
        <end position="340"/>
    </location>
</feature>
<name>A0AAV4X697_9ARAC</name>
<dbReference type="PANTHER" id="PTHR14577">
    <property type="entry name" value="NUCLEOLAR PROTEIN 12"/>
    <property type="match status" value="1"/>
</dbReference>
<dbReference type="Proteomes" id="UP001054837">
    <property type="component" value="Unassembled WGS sequence"/>
</dbReference>
<feature type="coiled-coil region" evidence="6">
    <location>
        <begin position="120"/>
        <end position="176"/>
    </location>
</feature>
<feature type="compositionally biased region" description="Polar residues" evidence="7">
    <location>
        <begin position="393"/>
        <end position="403"/>
    </location>
</feature>
<feature type="compositionally biased region" description="Polar residues" evidence="7">
    <location>
        <begin position="411"/>
        <end position="420"/>
    </location>
</feature>
<keyword evidence="8" id="KW-0812">Transmembrane</keyword>
<keyword evidence="8" id="KW-0472">Membrane</keyword>
<evidence type="ECO:0000256" key="2">
    <source>
        <dbReference type="ARBA" id="ARBA00007175"/>
    </source>
</evidence>
<dbReference type="PANTHER" id="PTHR14577:SF0">
    <property type="entry name" value="NUCLEOLAR PROTEIN 12"/>
    <property type="match status" value="1"/>
</dbReference>
<gene>
    <name evidence="9" type="primary">AVEN_235813_1</name>
    <name evidence="9" type="ORF">CDAR_543021</name>
</gene>
<evidence type="ECO:0000256" key="1">
    <source>
        <dbReference type="ARBA" id="ARBA00004604"/>
    </source>
</evidence>
<dbReference type="Pfam" id="PF09805">
    <property type="entry name" value="Nop25"/>
    <property type="match status" value="1"/>
</dbReference>
<comment type="similarity">
    <text evidence="2">Belongs to the RRP17 family.</text>
</comment>
<dbReference type="GO" id="GO:0019843">
    <property type="term" value="F:rRNA binding"/>
    <property type="evidence" value="ECO:0007669"/>
    <property type="project" value="TreeGrafter"/>
</dbReference>
<feature type="compositionally biased region" description="Polar residues" evidence="7">
    <location>
        <begin position="319"/>
        <end position="340"/>
    </location>
</feature>
<organism evidence="9 10">
    <name type="scientific">Caerostris darwini</name>
    <dbReference type="NCBI Taxonomy" id="1538125"/>
    <lineage>
        <taxon>Eukaryota</taxon>
        <taxon>Metazoa</taxon>
        <taxon>Ecdysozoa</taxon>
        <taxon>Arthropoda</taxon>
        <taxon>Chelicerata</taxon>
        <taxon>Arachnida</taxon>
        <taxon>Araneae</taxon>
        <taxon>Araneomorphae</taxon>
        <taxon>Entelegynae</taxon>
        <taxon>Araneoidea</taxon>
        <taxon>Araneidae</taxon>
        <taxon>Caerostris</taxon>
    </lineage>
</organism>
<evidence type="ECO:0000256" key="3">
    <source>
        <dbReference type="ARBA" id="ARBA00015520"/>
    </source>
</evidence>
<feature type="region of interest" description="Disordered" evidence="7">
    <location>
        <begin position="445"/>
        <end position="469"/>
    </location>
</feature>
<evidence type="ECO:0000256" key="6">
    <source>
        <dbReference type="SAM" id="Coils"/>
    </source>
</evidence>
<feature type="transmembrane region" description="Helical" evidence="8">
    <location>
        <begin position="476"/>
        <end position="499"/>
    </location>
</feature>
<keyword evidence="5" id="KW-0539">Nucleus</keyword>
<evidence type="ECO:0000256" key="5">
    <source>
        <dbReference type="ARBA" id="ARBA00023242"/>
    </source>
</evidence>
<keyword evidence="10" id="KW-1185">Reference proteome</keyword>
<feature type="compositionally biased region" description="Low complexity" evidence="7">
    <location>
        <begin position="268"/>
        <end position="291"/>
    </location>
</feature>
<comment type="caution">
    <text evidence="9">The sequence shown here is derived from an EMBL/GenBank/DDBJ whole genome shotgun (WGS) entry which is preliminary data.</text>
</comment>
<evidence type="ECO:0000256" key="8">
    <source>
        <dbReference type="SAM" id="Phobius"/>
    </source>
</evidence>
<feature type="compositionally biased region" description="Polar residues" evidence="7">
    <location>
        <begin position="445"/>
        <end position="463"/>
    </location>
</feature>
<feature type="compositionally biased region" description="Low complexity" evidence="7">
    <location>
        <begin position="298"/>
        <end position="310"/>
    </location>
</feature>
<dbReference type="AlphaFoldDB" id="A0AAV4X697"/>
<keyword evidence="4 6" id="KW-0175">Coiled coil</keyword>
<feature type="region of interest" description="Disordered" evidence="7">
    <location>
        <begin position="387"/>
        <end position="420"/>
    </location>
</feature>
<dbReference type="GO" id="GO:0005730">
    <property type="term" value="C:nucleolus"/>
    <property type="evidence" value="ECO:0007669"/>
    <property type="project" value="UniProtKB-SubCell"/>
</dbReference>
<feature type="compositionally biased region" description="Polar residues" evidence="7">
    <location>
        <begin position="253"/>
        <end position="267"/>
    </location>
</feature>
<protein>
    <recommendedName>
        <fullName evidence="3">Nucleolar protein 12</fullName>
    </recommendedName>
</protein>
<dbReference type="EMBL" id="BPLQ01015707">
    <property type="protein sequence ID" value="GIY90053.1"/>
    <property type="molecule type" value="Genomic_DNA"/>
</dbReference>
<reference evidence="9 10" key="1">
    <citation type="submission" date="2021-06" db="EMBL/GenBank/DDBJ databases">
        <title>Caerostris darwini draft genome.</title>
        <authorList>
            <person name="Kono N."/>
            <person name="Arakawa K."/>
        </authorList>
    </citation>
    <scope>NUCLEOTIDE SEQUENCE [LARGE SCALE GENOMIC DNA]</scope>
</reference>
<accession>A0AAV4X697</accession>
<comment type="subcellular location">
    <subcellularLocation>
        <location evidence="1">Nucleus</location>
        <location evidence="1">Nucleolus</location>
    </subcellularLocation>
</comment>